<name>A0A6A5WVJ6_9PLEO</name>
<dbReference type="AlphaFoldDB" id="A0A6A5WVJ6"/>
<gene>
    <name evidence="3" type="ORF">P154DRAFT_518066</name>
</gene>
<accession>A0A6A5WVJ6</accession>
<dbReference type="PANTHER" id="PTHR42085">
    <property type="entry name" value="F-BOX DOMAIN-CONTAINING PROTEIN"/>
    <property type="match status" value="1"/>
</dbReference>
<sequence length="245" mass="28063">MATDATNTKSIPSRRQSILQSTTTTLPDAPEQQSFPFQSLPAELRLQIYSHLLYDPTTYVLPFPRLRPVRVRRSGSKSLHPVILRINKQVHSEALPVLYSKNIWMIRTFPLDRYGQEMTNSIGAINAGLIRRVFISVSPLMATCDQLKAVVKEELWAVYAKMGIKGDELTFWGWRCHDGETSKTSDKDGEKEKWVETVEGKDIEKFGIRRNWWRQDREEGDMEVEGESQISWGVMKGSVGTMEEV</sequence>
<dbReference type="OrthoDB" id="62952at2759"/>
<feature type="domain" description="2EXR" evidence="2">
    <location>
        <begin position="36"/>
        <end position="97"/>
    </location>
</feature>
<dbReference type="InterPro" id="IPR045518">
    <property type="entry name" value="2EXR"/>
</dbReference>
<evidence type="ECO:0000256" key="1">
    <source>
        <dbReference type="SAM" id="MobiDB-lite"/>
    </source>
</evidence>
<protein>
    <recommendedName>
        <fullName evidence="2">2EXR domain-containing protein</fullName>
    </recommendedName>
</protein>
<reference evidence="3" key="1">
    <citation type="journal article" date="2020" name="Stud. Mycol.">
        <title>101 Dothideomycetes genomes: a test case for predicting lifestyles and emergence of pathogens.</title>
        <authorList>
            <person name="Haridas S."/>
            <person name="Albert R."/>
            <person name="Binder M."/>
            <person name="Bloem J."/>
            <person name="Labutti K."/>
            <person name="Salamov A."/>
            <person name="Andreopoulos B."/>
            <person name="Baker S."/>
            <person name="Barry K."/>
            <person name="Bills G."/>
            <person name="Bluhm B."/>
            <person name="Cannon C."/>
            <person name="Castanera R."/>
            <person name="Culley D."/>
            <person name="Daum C."/>
            <person name="Ezra D."/>
            <person name="Gonzalez J."/>
            <person name="Henrissat B."/>
            <person name="Kuo A."/>
            <person name="Liang C."/>
            <person name="Lipzen A."/>
            <person name="Lutzoni F."/>
            <person name="Magnuson J."/>
            <person name="Mondo S."/>
            <person name="Nolan M."/>
            <person name="Ohm R."/>
            <person name="Pangilinan J."/>
            <person name="Park H.-J."/>
            <person name="Ramirez L."/>
            <person name="Alfaro M."/>
            <person name="Sun H."/>
            <person name="Tritt A."/>
            <person name="Yoshinaga Y."/>
            <person name="Zwiers L.-H."/>
            <person name="Turgeon B."/>
            <person name="Goodwin S."/>
            <person name="Spatafora J."/>
            <person name="Crous P."/>
            <person name="Grigoriev I."/>
        </authorList>
    </citation>
    <scope>NUCLEOTIDE SEQUENCE</scope>
    <source>
        <strain evidence="3">CBS 123094</strain>
    </source>
</reference>
<proteinExistence type="predicted"/>
<dbReference type="Proteomes" id="UP000799779">
    <property type="component" value="Unassembled WGS sequence"/>
</dbReference>
<dbReference type="InterPro" id="IPR038883">
    <property type="entry name" value="AN11006-like"/>
</dbReference>
<feature type="region of interest" description="Disordered" evidence="1">
    <location>
        <begin position="1"/>
        <end position="32"/>
    </location>
</feature>
<dbReference type="EMBL" id="ML977561">
    <property type="protein sequence ID" value="KAF2005790.1"/>
    <property type="molecule type" value="Genomic_DNA"/>
</dbReference>
<evidence type="ECO:0000313" key="3">
    <source>
        <dbReference type="EMBL" id="KAF2005790.1"/>
    </source>
</evidence>
<evidence type="ECO:0000259" key="2">
    <source>
        <dbReference type="Pfam" id="PF20150"/>
    </source>
</evidence>
<evidence type="ECO:0000313" key="4">
    <source>
        <dbReference type="Proteomes" id="UP000799779"/>
    </source>
</evidence>
<keyword evidence="4" id="KW-1185">Reference proteome</keyword>
<organism evidence="3 4">
    <name type="scientific">Amniculicola lignicola CBS 123094</name>
    <dbReference type="NCBI Taxonomy" id="1392246"/>
    <lineage>
        <taxon>Eukaryota</taxon>
        <taxon>Fungi</taxon>
        <taxon>Dikarya</taxon>
        <taxon>Ascomycota</taxon>
        <taxon>Pezizomycotina</taxon>
        <taxon>Dothideomycetes</taxon>
        <taxon>Pleosporomycetidae</taxon>
        <taxon>Pleosporales</taxon>
        <taxon>Amniculicolaceae</taxon>
        <taxon>Amniculicola</taxon>
    </lineage>
</organism>
<dbReference type="PANTHER" id="PTHR42085:SF2">
    <property type="entry name" value="F-BOX DOMAIN-CONTAINING PROTEIN"/>
    <property type="match status" value="1"/>
</dbReference>
<dbReference type="Pfam" id="PF20150">
    <property type="entry name" value="2EXR"/>
    <property type="match status" value="1"/>
</dbReference>